<evidence type="ECO:0000313" key="4">
    <source>
        <dbReference type="Proteomes" id="UP000005952"/>
    </source>
</evidence>
<feature type="domain" description="Glycosyl transferase family 1" evidence="1">
    <location>
        <begin position="185"/>
        <end position="363"/>
    </location>
</feature>
<dbReference type="GO" id="GO:0016758">
    <property type="term" value="F:hexosyltransferase activity"/>
    <property type="evidence" value="ECO:0007669"/>
    <property type="project" value="TreeGrafter"/>
</dbReference>
<dbReference type="Pfam" id="PF00534">
    <property type="entry name" value="Glycos_transf_1"/>
    <property type="match status" value="1"/>
</dbReference>
<gene>
    <name evidence="3" type="ORF">HYPDE_24478</name>
</gene>
<dbReference type="EMBL" id="CP005587">
    <property type="protein sequence ID" value="AGK56581.1"/>
    <property type="molecule type" value="Genomic_DNA"/>
</dbReference>
<dbReference type="InterPro" id="IPR001296">
    <property type="entry name" value="Glyco_trans_1"/>
</dbReference>
<dbReference type="Pfam" id="PF13439">
    <property type="entry name" value="Glyco_transf_4"/>
    <property type="match status" value="1"/>
</dbReference>
<dbReference type="CDD" id="cd03819">
    <property type="entry name" value="GT4_WavL-like"/>
    <property type="match status" value="1"/>
</dbReference>
<dbReference type="RefSeq" id="WP_015596618.1">
    <property type="nucleotide sequence ID" value="NC_021172.1"/>
</dbReference>
<dbReference type="KEGG" id="hdt:HYPDE_24478"/>
<reference evidence="3 4" key="1">
    <citation type="journal article" date="2013" name="Genome Announc.">
        <title>Genome sequences for three denitrifying bacterial strains isolated from a uranium- and nitrate-contaminated subsurface environment.</title>
        <authorList>
            <person name="Venkatramanan R."/>
            <person name="Prakash O."/>
            <person name="Woyke T."/>
            <person name="Chain P."/>
            <person name="Goodwin L.A."/>
            <person name="Watson D."/>
            <person name="Brooks S."/>
            <person name="Kostka J.E."/>
            <person name="Green S.J."/>
        </authorList>
    </citation>
    <scope>NUCLEOTIDE SEQUENCE [LARGE SCALE GENOMIC DNA]</scope>
    <source>
        <strain evidence="3 4">1NES1</strain>
    </source>
</reference>
<dbReference type="Gene3D" id="3.40.50.2000">
    <property type="entry name" value="Glycogen Phosphorylase B"/>
    <property type="match status" value="2"/>
</dbReference>
<organism evidence="3 4">
    <name type="scientific">Hyphomicrobium denitrificans 1NES1</name>
    <dbReference type="NCBI Taxonomy" id="670307"/>
    <lineage>
        <taxon>Bacteria</taxon>
        <taxon>Pseudomonadati</taxon>
        <taxon>Pseudomonadota</taxon>
        <taxon>Alphaproteobacteria</taxon>
        <taxon>Hyphomicrobiales</taxon>
        <taxon>Hyphomicrobiaceae</taxon>
        <taxon>Hyphomicrobium</taxon>
    </lineage>
</organism>
<dbReference type="PANTHER" id="PTHR45947:SF3">
    <property type="entry name" value="SULFOQUINOVOSYL TRANSFERASE SQD2"/>
    <property type="match status" value="1"/>
</dbReference>
<dbReference type="InterPro" id="IPR028098">
    <property type="entry name" value="Glyco_trans_4-like_N"/>
</dbReference>
<keyword evidence="3" id="KW-0808">Transferase</keyword>
<feature type="domain" description="Glycosyltransferase subfamily 4-like N-terminal" evidence="2">
    <location>
        <begin position="18"/>
        <end position="172"/>
    </location>
</feature>
<dbReference type="HOGENOM" id="CLU_009583_0_3_5"/>
<dbReference type="OrthoDB" id="5147801at2"/>
<proteinExistence type="predicted"/>
<accession>N0B7T1</accession>
<dbReference type="STRING" id="670307.HYPDE_24478"/>
<evidence type="ECO:0000259" key="1">
    <source>
        <dbReference type="Pfam" id="PF00534"/>
    </source>
</evidence>
<dbReference type="AlphaFoldDB" id="N0B7T1"/>
<dbReference type="InterPro" id="IPR050194">
    <property type="entry name" value="Glycosyltransferase_grp1"/>
</dbReference>
<name>N0B7T1_9HYPH</name>
<evidence type="ECO:0000259" key="2">
    <source>
        <dbReference type="Pfam" id="PF13439"/>
    </source>
</evidence>
<dbReference type="eggNOG" id="COG0438">
    <property type="taxonomic scope" value="Bacteria"/>
</dbReference>
<dbReference type="SUPFAM" id="SSF53756">
    <property type="entry name" value="UDP-Glycosyltransferase/glycogen phosphorylase"/>
    <property type="match status" value="1"/>
</dbReference>
<protein>
    <submittedName>
        <fullName evidence="3">Group 1 glycosyl transferase</fullName>
    </submittedName>
</protein>
<sequence length="401" mass="43449">MGLKRPTILQIIPELDTGGAELSAIEIASAVVRAGGRAIVLSEGGRMADRLAAVGGEFIAFPAATKSPLKLLANAAAIERIARKENVDLIHARSRAPAWSALIAARRAKLPFVTTYHGIYNERGRAKRLYNSVMARGDIVIANSRYTADIVKKRYATPEGRIRVIYRGVDLEAFDPAIVSPERIEKLRDRWNVKNHQRIVLHAARLTKWKGQGDVIAAAARIRDKVHDCVFILAGDAQGRDDYRDTLSKQIASAGLEDIVRLVGHVDDMPAAFAAAHTAIVASIEPEAFGRAAAEAQAMACPVISTNIGAPPETVLAPPRVAAKDRTGWLVPPGDIAAYETVLLEALSLDDLARAEIGAHARKHVTEKFSTSEMQRQTLAVYDKLLGTSMQPVFTVAIKKQ</sequence>
<dbReference type="PANTHER" id="PTHR45947">
    <property type="entry name" value="SULFOQUINOVOSYL TRANSFERASE SQD2"/>
    <property type="match status" value="1"/>
</dbReference>
<dbReference type="Proteomes" id="UP000005952">
    <property type="component" value="Chromosome"/>
</dbReference>
<evidence type="ECO:0000313" key="3">
    <source>
        <dbReference type="EMBL" id="AGK56581.1"/>
    </source>
</evidence>
<keyword evidence="4" id="KW-1185">Reference proteome</keyword>